<dbReference type="AlphaFoldDB" id="A0ABD2Y8D4"/>
<dbReference type="EMBL" id="JBJUIK010000015">
    <property type="protein sequence ID" value="KAL3502127.1"/>
    <property type="molecule type" value="Genomic_DNA"/>
</dbReference>
<accession>A0ABD2Y8D4</accession>
<comment type="caution">
    <text evidence="2">The sequence shown here is derived from an EMBL/GenBank/DDBJ whole genome shotgun (WGS) entry which is preliminary data.</text>
</comment>
<dbReference type="SUPFAM" id="SSF90257">
    <property type="entry name" value="Myosin rod fragments"/>
    <property type="match status" value="1"/>
</dbReference>
<keyword evidence="1" id="KW-0175">Coiled coil</keyword>
<gene>
    <name evidence="2" type="ORF">ACH5RR_036576</name>
</gene>
<reference evidence="2 3" key="1">
    <citation type="submission" date="2024-11" db="EMBL/GenBank/DDBJ databases">
        <title>A near-complete genome assembly of Cinchona calisaya.</title>
        <authorList>
            <person name="Lian D.C."/>
            <person name="Zhao X.W."/>
            <person name="Wei L."/>
        </authorList>
    </citation>
    <scope>NUCLEOTIDE SEQUENCE [LARGE SCALE GENOMIC DNA]</scope>
    <source>
        <tissue evidence="2">Nenye</tissue>
    </source>
</reference>
<name>A0ABD2Y8D4_9GENT</name>
<keyword evidence="3" id="KW-1185">Reference proteome</keyword>
<proteinExistence type="predicted"/>
<evidence type="ECO:0000256" key="1">
    <source>
        <dbReference type="SAM" id="Coils"/>
    </source>
</evidence>
<evidence type="ECO:0000313" key="2">
    <source>
        <dbReference type="EMBL" id="KAL3502127.1"/>
    </source>
</evidence>
<dbReference type="Proteomes" id="UP001630127">
    <property type="component" value="Unassembled WGS sequence"/>
</dbReference>
<evidence type="ECO:0000313" key="3">
    <source>
        <dbReference type="Proteomes" id="UP001630127"/>
    </source>
</evidence>
<dbReference type="Gene3D" id="1.20.5.340">
    <property type="match status" value="1"/>
</dbReference>
<protein>
    <submittedName>
        <fullName evidence="2">Uncharacterized protein</fullName>
    </submittedName>
</protein>
<feature type="coiled-coil region" evidence="1">
    <location>
        <begin position="53"/>
        <end position="97"/>
    </location>
</feature>
<organism evidence="2 3">
    <name type="scientific">Cinchona calisaya</name>
    <dbReference type="NCBI Taxonomy" id="153742"/>
    <lineage>
        <taxon>Eukaryota</taxon>
        <taxon>Viridiplantae</taxon>
        <taxon>Streptophyta</taxon>
        <taxon>Embryophyta</taxon>
        <taxon>Tracheophyta</taxon>
        <taxon>Spermatophyta</taxon>
        <taxon>Magnoliopsida</taxon>
        <taxon>eudicotyledons</taxon>
        <taxon>Gunneridae</taxon>
        <taxon>Pentapetalae</taxon>
        <taxon>asterids</taxon>
        <taxon>lamiids</taxon>
        <taxon>Gentianales</taxon>
        <taxon>Rubiaceae</taxon>
        <taxon>Cinchonoideae</taxon>
        <taxon>Cinchoneae</taxon>
        <taxon>Cinchona</taxon>
    </lineage>
</organism>
<sequence length="119" mass="13652">MNIHGPEYDRSQSLSQIDIEFSIDDQLLKSREAVSKHVMRLNEVALDGDAGQTATLQDLNSQLQDSREQLQELENRKTVLLKEKAKIEAEMLQVEDRCGVLTSRIVDLEKSLEQRKKDE</sequence>